<dbReference type="STRING" id="448.Lery_0941"/>
<comment type="caution">
    <text evidence="2">The sequence shown here is derived from an EMBL/GenBank/DDBJ whole genome shotgun (WGS) entry which is preliminary data.</text>
</comment>
<dbReference type="EMBL" id="LNYA01000021">
    <property type="protein sequence ID" value="KTC98378.1"/>
    <property type="molecule type" value="Genomic_DNA"/>
</dbReference>
<keyword evidence="1" id="KW-0812">Transmembrane</keyword>
<organism evidence="2 3">
    <name type="scientific">Legionella erythra</name>
    <dbReference type="NCBI Taxonomy" id="448"/>
    <lineage>
        <taxon>Bacteria</taxon>
        <taxon>Pseudomonadati</taxon>
        <taxon>Pseudomonadota</taxon>
        <taxon>Gammaproteobacteria</taxon>
        <taxon>Legionellales</taxon>
        <taxon>Legionellaceae</taxon>
        <taxon>Legionella</taxon>
    </lineage>
</organism>
<evidence type="ECO:0000256" key="1">
    <source>
        <dbReference type="SAM" id="Phobius"/>
    </source>
</evidence>
<sequence length="175" mass="19192">MDSESGKISAIISDERQLEFVTNELLANAVARPNISVQGSPTKVAEKYGVPYVAPEIIQAGHNPPETDPYLQDDFGWIIGFSYGIPIFILVAIGVFLVGDIHSPSENIFFALIGIVLGGIIGRIIAKGIKNNRNYGIVKQEQKGGFFLWVSYNDSEQKKDIIRVLNQCQVKAVQA</sequence>
<dbReference type="OrthoDB" id="5638044at2"/>
<evidence type="ECO:0000313" key="2">
    <source>
        <dbReference type="EMBL" id="KTC98378.1"/>
    </source>
</evidence>
<feature type="transmembrane region" description="Helical" evidence="1">
    <location>
        <begin position="108"/>
        <end position="126"/>
    </location>
</feature>
<proteinExistence type="predicted"/>
<accession>A0A0W0TSJ7</accession>
<dbReference type="RefSeq" id="WP_058526107.1">
    <property type="nucleotide sequence ID" value="NZ_CAAAHY010000023.1"/>
</dbReference>
<keyword evidence="1" id="KW-1133">Transmembrane helix</keyword>
<dbReference type="Proteomes" id="UP000054773">
    <property type="component" value="Unassembled WGS sequence"/>
</dbReference>
<keyword evidence="1" id="KW-0472">Membrane</keyword>
<feature type="transmembrane region" description="Helical" evidence="1">
    <location>
        <begin position="75"/>
        <end position="96"/>
    </location>
</feature>
<protein>
    <recommendedName>
        <fullName evidence="4">Transmembrane protein</fullName>
    </recommendedName>
</protein>
<dbReference type="PATRIC" id="fig|448.7.peg.985"/>
<evidence type="ECO:0008006" key="4">
    <source>
        <dbReference type="Google" id="ProtNLM"/>
    </source>
</evidence>
<evidence type="ECO:0000313" key="3">
    <source>
        <dbReference type="Proteomes" id="UP000054773"/>
    </source>
</evidence>
<keyword evidence="3" id="KW-1185">Reference proteome</keyword>
<gene>
    <name evidence="2" type="ORF">Lery_0941</name>
</gene>
<name>A0A0W0TSJ7_LEGER</name>
<reference evidence="2 3" key="1">
    <citation type="submission" date="2015-11" db="EMBL/GenBank/DDBJ databases">
        <title>Genomic analysis of 38 Legionella species identifies large and diverse effector repertoires.</title>
        <authorList>
            <person name="Burstein D."/>
            <person name="Amaro F."/>
            <person name="Zusman T."/>
            <person name="Lifshitz Z."/>
            <person name="Cohen O."/>
            <person name="Gilbert J.A."/>
            <person name="Pupko T."/>
            <person name="Shuman H.A."/>
            <person name="Segal G."/>
        </authorList>
    </citation>
    <scope>NUCLEOTIDE SEQUENCE [LARGE SCALE GENOMIC DNA]</scope>
    <source>
        <strain evidence="2 3">SE-32A-C8</strain>
    </source>
</reference>
<dbReference type="AlphaFoldDB" id="A0A0W0TSJ7"/>